<dbReference type="Proteomes" id="UP000001887">
    <property type="component" value="Chromosome"/>
</dbReference>
<feature type="transmembrane region" description="Helical" evidence="2">
    <location>
        <begin position="34"/>
        <end position="54"/>
    </location>
</feature>
<evidence type="ECO:0000313" key="4">
    <source>
        <dbReference type="Proteomes" id="UP000001887"/>
    </source>
</evidence>
<feature type="transmembrane region" description="Helical" evidence="2">
    <location>
        <begin position="290"/>
        <end position="313"/>
    </location>
</feature>
<dbReference type="OrthoDB" id="288818at2"/>
<evidence type="ECO:0000256" key="2">
    <source>
        <dbReference type="SAM" id="Phobius"/>
    </source>
</evidence>
<name>D2R7L5_PIRSD</name>
<evidence type="ECO:0000313" key="3">
    <source>
        <dbReference type="EMBL" id="ADB17441.1"/>
    </source>
</evidence>
<sequence precursor="true">MWESNLLLVVIVVSALVAAVPLLRHAVALRAVKFVAGMLLLVAGCAAVHVATAADAGDRVEPPLELSTAAAAEKPAAEQLPAETPAKETPAVTPAAETPAETPPASKPEPAPSNSASTELNEVPLVGSTSVIIPPGRPAWVNSQPVTKGEVHTIAVSSGPYSQMSEANRELDKAIEAAANAYIAEQIGSEQAPLLLNITGKSLRDQVVDPKDVYQETIVVSIGPMEQVHALLKFDEKFRSKLKADWENLLMSARLGQIGLGFGGVIGLLATVCGYFRLDNATRGYYTGRLQFLAAAAILTLVACGSMLARMILWM</sequence>
<dbReference type="EMBL" id="CP001848">
    <property type="protein sequence ID" value="ADB17441.1"/>
    <property type="molecule type" value="Genomic_DNA"/>
</dbReference>
<keyword evidence="4" id="KW-1185">Reference proteome</keyword>
<accession>D2R7L5</accession>
<dbReference type="KEGG" id="psl:Psta_2775"/>
<keyword evidence="2" id="KW-0812">Transmembrane</keyword>
<dbReference type="HOGENOM" id="CLU_882370_0_0_0"/>
<evidence type="ECO:0000256" key="1">
    <source>
        <dbReference type="SAM" id="MobiDB-lite"/>
    </source>
</evidence>
<dbReference type="AlphaFoldDB" id="D2R7L5"/>
<feature type="region of interest" description="Disordered" evidence="1">
    <location>
        <begin position="71"/>
        <end position="120"/>
    </location>
</feature>
<keyword evidence="2" id="KW-1133">Transmembrane helix</keyword>
<dbReference type="STRING" id="530564.Psta_2775"/>
<feature type="transmembrane region" description="Helical" evidence="2">
    <location>
        <begin position="258"/>
        <end position="278"/>
    </location>
</feature>
<keyword evidence="2" id="KW-0472">Membrane</keyword>
<dbReference type="eggNOG" id="COG3266">
    <property type="taxonomic scope" value="Bacteria"/>
</dbReference>
<feature type="compositionally biased region" description="Low complexity" evidence="1">
    <location>
        <begin position="71"/>
        <end position="100"/>
    </location>
</feature>
<feature type="compositionally biased region" description="Pro residues" evidence="1">
    <location>
        <begin position="101"/>
        <end position="111"/>
    </location>
</feature>
<reference evidence="3 4" key="1">
    <citation type="journal article" date="2009" name="Stand. Genomic Sci.">
        <title>Complete genome sequence of Pirellula staleyi type strain (ATCC 27377).</title>
        <authorList>
            <person name="Clum A."/>
            <person name="Tindall B.J."/>
            <person name="Sikorski J."/>
            <person name="Ivanova N."/>
            <person name="Mavrommatis K."/>
            <person name="Lucas S."/>
            <person name="Glavina del Rio T."/>
            <person name="Nolan M."/>
            <person name="Chen F."/>
            <person name="Tice H."/>
            <person name="Pitluck S."/>
            <person name="Cheng J.F."/>
            <person name="Chertkov O."/>
            <person name="Brettin T."/>
            <person name="Han C."/>
            <person name="Detter J.C."/>
            <person name="Kuske C."/>
            <person name="Bruce D."/>
            <person name="Goodwin L."/>
            <person name="Ovchinikova G."/>
            <person name="Pati A."/>
            <person name="Mikhailova N."/>
            <person name="Chen A."/>
            <person name="Palaniappan K."/>
            <person name="Land M."/>
            <person name="Hauser L."/>
            <person name="Chang Y.J."/>
            <person name="Jeffries C.D."/>
            <person name="Chain P."/>
            <person name="Rohde M."/>
            <person name="Goker M."/>
            <person name="Bristow J."/>
            <person name="Eisen J.A."/>
            <person name="Markowitz V."/>
            <person name="Hugenholtz P."/>
            <person name="Kyrpides N.C."/>
            <person name="Klenk H.P."/>
            <person name="Lapidus A."/>
        </authorList>
    </citation>
    <scope>NUCLEOTIDE SEQUENCE [LARGE SCALE GENOMIC DNA]</scope>
    <source>
        <strain evidence="4">ATCC 27377 / DSM 6068 / ICPB 4128</strain>
    </source>
</reference>
<gene>
    <name evidence="3" type="ordered locus">Psta_2775</name>
</gene>
<organism evidence="3 4">
    <name type="scientific">Pirellula staleyi (strain ATCC 27377 / DSM 6068 / ICPB 4128)</name>
    <name type="common">Pirella staleyi</name>
    <dbReference type="NCBI Taxonomy" id="530564"/>
    <lineage>
        <taxon>Bacteria</taxon>
        <taxon>Pseudomonadati</taxon>
        <taxon>Planctomycetota</taxon>
        <taxon>Planctomycetia</taxon>
        <taxon>Pirellulales</taxon>
        <taxon>Pirellulaceae</taxon>
        <taxon>Pirellula</taxon>
    </lineage>
</organism>
<protein>
    <submittedName>
        <fullName evidence="3">Uncharacterized protein</fullName>
    </submittedName>
</protein>
<proteinExistence type="predicted"/>